<dbReference type="CDD" id="cd00075">
    <property type="entry name" value="HATPase"/>
    <property type="match status" value="1"/>
</dbReference>
<dbReference type="EMBL" id="JAGIYQ010000005">
    <property type="protein sequence ID" value="MBP0725474.1"/>
    <property type="molecule type" value="Genomic_DNA"/>
</dbReference>
<keyword evidence="7 14" id="KW-0812">Transmembrane</keyword>
<evidence type="ECO:0000256" key="2">
    <source>
        <dbReference type="ARBA" id="ARBA00004651"/>
    </source>
</evidence>
<proteinExistence type="predicted"/>
<gene>
    <name evidence="16" type="ORF">J5Y03_09760</name>
</gene>
<keyword evidence="4" id="KW-1003">Cell membrane</keyword>
<dbReference type="GO" id="GO:0005886">
    <property type="term" value="C:plasma membrane"/>
    <property type="evidence" value="ECO:0007669"/>
    <property type="project" value="UniProtKB-SubCell"/>
</dbReference>
<dbReference type="PANTHER" id="PTHR45528">
    <property type="entry name" value="SENSOR HISTIDINE KINASE CPXA"/>
    <property type="match status" value="1"/>
</dbReference>
<feature type="domain" description="Histidine kinase" evidence="15">
    <location>
        <begin position="256"/>
        <end position="470"/>
    </location>
</feature>
<dbReference type="Proteomes" id="UP000682134">
    <property type="component" value="Unassembled WGS sequence"/>
</dbReference>
<dbReference type="SMART" id="SM00387">
    <property type="entry name" value="HATPase_c"/>
    <property type="match status" value="1"/>
</dbReference>
<keyword evidence="8" id="KW-0547">Nucleotide-binding</keyword>
<dbReference type="Pfam" id="PF00512">
    <property type="entry name" value="HisKA"/>
    <property type="match status" value="1"/>
</dbReference>
<evidence type="ECO:0000256" key="5">
    <source>
        <dbReference type="ARBA" id="ARBA00022553"/>
    </source>
</evidence>
<feature type="transmembrane region" description="Helical" evidence="14">
    <location>
        <begin position="169"/>
        <end position="189"/>
    </location>
</feature>
<evidence type="ECO:0000256" key="4">
    <source>
        <dbReference type="ARBA" id="ARBA00022475"/>
    </source>
</evidence>
<dbReference type="InterPro" id="IPR003594">
    <property type="entry name" value="HATPase_dom"/>
</dbReference>
<keyword evidence="11 14" id="KW-1133">Transmembrane helix</keyword>
<dbReference type="Pfam" id="PF02518">
    <property type="entry name" value="HATPase_c"/>
    <property type="match status" value="1"/>
</dbReference>
<dbReference type="InterPro" id="IPR003661">
    <property type="entry name" value="HisK_dim/P_dom"/>
</dbReference>
<dbReference type="PRINTS" id="PR00344">
    <property type="entry name" value="BCTRLSENSOR"/>
</dbReference>
<evidence type="ECO:0000256" key="7">
    <source>
        <dbReference type="ARBA" id="ARBA00022692"/>
    </source>
</evidence>
<evidence type="ECO:0000256" key="10">
    <source>
        <dbReference type="ARBA" id="ARBA00022840"/>
    </source>
</evidence>
<evidence type="ECO:0000259" key="15">
    <source>
        <dbReference type="PROSITE" id="PS50109"/>
    </source>
</evidence>
<comment type="caution">
    <text evidence="16">The sequence shown here is derived from an EMBL/GenBank/DDBJ whole genome shotgun (WGS) entry which is preliminary data.</text>
</comment>
<evidence type="ECO:0000256" key="8">
    <source>
        <dbReference type="ARBA" id="ARBA00022741"/>
    </source>
</evidence>
<dbReference type="Gene3D" id="1.10.287.130">
    <property type="match status" value="1"/>
</dbReference>
<keyword evidence="9 16" id="KW-0418">Kinase</keyword>
<sequence length="470" mass="54223">MKWRITGRYLLSIVLVVILVIISNIILLIGLAIGRTTLDIPIFQNKEISAEIFTRRFQDQIIVSNNKVTITEKGKKELAEKKAWIQIVDENGKEMYGYLTPKGVKKKYTPVESINLYKYKEANVFSTVFASEKIINKKHYSYFIGYTNPNINKVVFSYDSRQIVHAFKIGSLILLIVDGAIALLIGYLFSRRLTLPINKLINRIKGLANKEYNVVLKPNGVYKDVFYNVNNLSYQLKANEIERKKLDKLKEEWIGNISHDIKTPLASIQGYAELMKDPEYQFSQEELREYAEIIERKSLYIKDVIEDLNLSTRLKNKDLSLNKKTINIVALLRNIIIDMLNDTKYSNRDIEFQYEIENIKMDVDETLLRRTINNLIYNAIVHNDKNVKIIVFVEKINERTHIKIQDNGKGIKKEELERIFDRYYRGTNTGESHKGSGLGMAIAHDIILAHGGEIKVNSLVGHGTTIDIFL</sequence>
<dbReference type="EC" id="2.7.13.3" evidence="3"/>
<evidence type="ECO:0000256" key="14">
    <source>
        <dbReference type="SAM" id="Phobius"/>
    </source>
</evidence>
<dbReference type="InterPro" id="IPR050398">
    <property type="entry name" value="HssS/ArlS-like"/>
</dbReference>
<comment type="subcellular location">
    <subcellularLocation>
        <location evidence="2">Cell membrane</location>
        <topology evidence="2">Multi-pass membrane protein</topology>
    </subcellularLocation>
</comment>
<dbReference type="RefSeq" id="WP_209405064.1">
    <property type="nucleotide sequence ID" value="NZ_JAGIYQ010000005.1"/>
</dbReference>
<keyword evidence="12" id="KW-0902">Two-component regulatory system</keyword>
<keyword evidence="6" id="KW-0808">Transferase</keyword>
<dbReference type="GO" id="GO:0005524">
    <property type="term" value="F:ATP binding"/>
    <property type="evidence" value="ECO:0007669"/>
    <property type="project" value="UniProtKB-KW"/>
</dbReference>
<evidence type="ECO:0000313" key="17">
    <source>
        <dbReference type="Proteomes" id="UP000682134"/>
    </source>
</evidence>
<evidence type="ECO:0000256" key="6">
    <source>
        <dbReference type="ARBA" id="ARBA00022679"/>
    </source>
</evidence>
<comment type="catalytic activity">
    <reaction evidence="1">
        <text>ATP + protein L-histidine = ADP + protein N-phospho-L-histidine.</text>
        <dbReference type="EC" id="2.7.13.3"/>
    </reaction>
</comment>
<dbReference type="SUPFAM" id="SSF55874">
    <property type="entry name" value="ATPase domain of HSP90 chaperone/DNA topoisomerase II/histidine kinase"/>
    <property type="match status" value="1"/>
</dbReference>
<evidence type="ECO:0000256" key="3">
    <source>
        <dbReference type="ARBA" id="ARBA00012438"/>
    </source>
</evidence>
<keyword evidence="13 14" id="KW-0472">Membrane</keyword>
<dbReference type="Gene3D" id="3.30.565.10">
    <property type="entry name" value="Histidine kinase-like ATPase, C-terminal domain"/>
    <property type="match status" value="1"/>
</dbReference>
<feature type="transmembrane region" description="Helical" evidence="14">
    <location>
        <begin position="9"/>
        <end position="33"/>
    </location>
</feature>
<dbReference type="CDD" id="cd00082">
    <property type="entry name" value="HisKA"/>
    <property type="match status" value="1"/>
</dbReference>
<dbReference type="AlphaFoldDB" id="A0A940NNM2"/>
<keyword evidence="10" id="KW-0067">ATP-binding</keyword>
<keyword evidence="17" id="KW-1185">Reference proteome</keyword>
<evidence type="ECO:0000313" key="16">
    <source>
        <dbReference type="EMBL" id="MBP0725474.1"/>
    </source>
</evidence>
<dbReference type="PANTHER" id="PTHR45528:SF1">
    <property type="entry name" value="SENSOR HISTIDINE KINASE CPXA"/>
    <property type="match status" value="1"/>
</dbReference>
<dbReference type="InterPro" id="IPR036097">
    <property type="entry name" value="HisK_dim/P_sf"/>
</dbReference>
<evidence type="ECO:0000256" key="12">
    <source>
        <dbReference type="ARBA" id="ARBA00023012"/>
    </source>
</evidence>
<evidence type="ECO:0000256" key="1">
    <source>
        <dbReference type="ARBA" id="ARBA00000085"/>
    </source>
</evidence>
<evidence type="ECO:0000256" key="9">
    <source>
        <dbReference type="ARBA" id="ARBA00022777"/>
    </source>
</evidence>
<evidence type="ECO:0000256" key="13">
    <source>
        <dbReference type="ARBA" id="ARBA00023136"/>
    </source>
</evidence>
<dbReference type="GO" id="GO:0000155">
    <property type="term" value="F:phosphorelay sensor kinase activity"/>
    <property type="evidence" value="ECO:0007669"/>
    <property type="project" value="InterPro"/>
</dbReference>
<dbReference type="InterPro" id="IPR005467">
    <property type="entry name" value="His_kinase_dom"/>
</dbReference>
<accession>A0A940NNM2</accession>
<name>A0A940NNM2_9BACI</name>
<protein>
    <recommendedName>
        <fullName evidence="3">histidine kinase</fullName>
        <ecNumber evidence="3">2.7.13.3</ecNumber>
    </recommendedName>
</protein>
<dbReference type="InterPro" id="IPR004358">
    <property type="entry name" value="Sig_transdc_His_kin-like_C"/>
</dbReference>
<keyword evidence="5" id="KW-0597">Phosphoprotein</keyword>
<evidence type="ECO:0000256" key="11">
    <source>
        <dbReference type="ARBA" id="ARBA00022989"/>
    </source>
</evidence>
<organism evidence="16 17">
    <name type="scientific">Gottfriedia endophytica</name>
    <dbReference type="NCBI Taxonomy" id="2820819"/>
    <lineage>
        <taxon>Bacteria</taxon>
        <taxon>Bacillati</taxon>
        <taxon>Bacillota</taxon>
        <taxon>Bacilli</taxon>
        <taxon>Bacillales</taxon>
        <taxon>Bacillaceae</taxon>
        <taxon>Gottfriedia</taxon>
    </lineage>
</organism>
<dbReference type="SUPFAM" id="SSF47384">
    <property type="entry name" value="Homodimeric domain of signal transducing histidine kinase"/>
    <property type="match status" value="1"/>
</dbReference>
<dbReference type="SMART" id="SM00388">
    <property type="entry name" value="HisKA"/>
    <property type="match status" value="1"/>
</dbReference>
<dbReference type="PROSITE" id="PS50109">
    <property type="entry name" value="HIS_KIN"/>
    <property type="match status" value="1"/>
</dbReference>
<reference evidence="16" key="1">
    <citation type="submission" date="2021-04" db="EMBL/GenBank/DDBJ databases">
        <title>Genome seq and assembly of Bacillus sp.</title>
        <authorList>
            <person name="Chhetri G."/>
        </authorList>
    </citation>
    <scope>NUCLEOTIDE SEQUENCE</scope>
    <source>
        <strain evidence="16">RG28</strain>
    </source>
</reference>
<dbReference type="InterPro" id="IPR036890">
    <property type="entry name" value="HATPase_C_sf"/>
</dbReference>